<reference evidence="2" key="1">
    <citation type="submission" date="2021-01" db="EMBL/GenBank/DDBJ databases">
        <title>Modified the classification status of verrucomicrobia.</title>
        <authorList>
            <person name="Feng X."/>
        </authorList>
    </citation>
    <scope>NUCLEOTIDE SEQUENCE</scope>
    <source>
        <strain evidence="2">JCM 18052</strain>
    </source>
</reference>
<keyword evidence="3" id="KW-1185">Reference proteome</keyword>
<gene>
    <name evidence="2" type="ORF">JIN84_01830</name>
</gene>
<name>A0A934R086_9BACT</name>
<dbReference type="Proteomes" id="UP000600139">
    <property type="component" value="Unassembled WGS sequence"/>
</dbReference>
<feature type="region of interest" description="Disordered" evidence="1">
    <location>
        <begin position="1"/>
        <end position="49"/>
    </location>
</feature>
<dbReference type="EMBL" id="JAENIK010000004">
    <property type="protein sequence ID" value="MBK1814332.1"/>
    <property type="molecule type" value="Genomic_DNA"/>
</dbReference>
<evidence type="ECO:0000313" key="2">
    <source>
        <dbReference type="EMBL" id="MBK1814332.1"/>
    </source>
</evidence>
<comment type="caution">
    <text evidence="2">The sequence shown here is derived from an EMBL/GenBank/DDBJ whole genome shotgun (WGS) entry which is preliminary data.</text>
</comment>
<feature type="compositionally biased region" description="Gly residues" evidence="1">
    <location>
        <begin position="16"/>
        <end position="38"/>
    </location>
</feature>
<accession>A0A934R086</accession>
<dbReference type="RefSeq" id="WP_200349300.1">
    <property type="nucleotide sequence ID" value="NZ_BAABHZ010000010.1"/>
</dbReference>
<evidence type="ECO:0000313" key="3">
    <source>
        <dbReference type="Proteomes" id="UP000600139"/>
    </source>
</evidence>
<proteinExistence type="predicted"/>
<dbReference type="AlphaFoldDB" id="A0A934R086"/>
<evidence type="ECO:0000256" key="1">
    <source>
        <dbReference type="SAM" id="MobiDB-lite"/>
    </source>
</evidence>
<organism evidence="2 3">
    <name type="scientific">Luteolibacter yonseiensis</name>
    <dbReference type="NCBI Taxonomy" id="1144680"/>
    <lineage>
        <taxon>Bacteria</taxon>
        <taxon>Pseudomonadati</taxon>
        <taxon>Verrucomicrobiota</taxon>
        <taxon>Verrucomicrobiia</taxon>
        <taxon>Verrucomicrobiales</taxon>
        <taxon>Verrucomicrobiaceae</taxon>
        <taxon>Luteolibacter</taxon>
    </lineage>
</organism>
<sequence>MERGIHSAPETPAIKKGGGSGKGARGGGACGESLGGEQGNRQCGGLCVGGETGEHDGGQRAACGASAFRELAAKAFGRAVDAFLGRIRRDAECPGDFPNGQ</sequence>
<protein>
    <submittedName>
        <fullName evidence="2">Uncharacterized protein</fullName>
    </submittedName>
</protein>